<keyword evidence="2" id="KW-1185">Reference proteome</keyword>
<reference evidence="1" key="1">
    <citation type="journal article" date="2021" name="Nat. Commun.">
        <title>Genetic determinants of endophytism in the Arabidopsis root mycobiome.</title>
        <authorList>
            <person name="Mesny F."/>
            <person name="Miyauchi S."/>
            <person name="Thiergart T."/>
            <person name="Pickel B."/>
            <person name="Atanasova L."/>
            <person name="Karlsson M."/>
            <person name="Huettel B."/>
            <person name="Barry K.W."/>
            <person name="Haridas S."/>
            <person name="Chen C."/>
            <person name="Bauer D."/>
            <person name="Andreopoulos W."/>
            <person name="Pangilinan J."/>
            <person name="LaButti K."/>
            <person name="Riley R."/>
            <person name="Lipzen A."/>
            <person name="Clum A."/>
            <person name="Drula E."/>
            <person name="Henrissat B."/>
            <person name="Kohler A."/>
            <person name="Grigoriev I.V."/>
            <person name="Martin F.M."/>
            <person name="Hacquard S."/>
        </authorList>
    </citation>
    <scope>NUCLEOTIDE SEQUENCE</scope>
    <source>
        <strain evidence="1">MPI-CAGE-CH-0230</strain>
    </source>
</reference>
<dbReference type="Proteomes" id="UP000756346">
    <property type="component" value="Unassembled WGS sequence"/>
</dbReference>
<accession>A0A9P9C050</accession>
<organism evidence="1 2">
    <name type="scientific">Microdochium trichocladiopsis</name>
    <dbReference type="NCBI Taxonomy" id="1682393"/>
    <lineage>
        <taxon>Eukaryota</taxon>
        <taxon>Fungi</taxon>
        <taxon>Dikarya</taxon>
        <taxon>Ascomycota</taxon>
        <taxon>Pezizomycotina</taxon>
        <taxon>Sordariomycetes</taxon>
        <taxon>Xylariomycetidae</taxon>
        <taxon>Xylariales</taxon>
        <taxon>Microdochiaceae</taxon>
        <taxon>Microdochium</taxon>
    </lineage>
</organism>
<name>A0A9P9C050_9PEZI</name>
<proteinExistence type="predicted"/>
<evidence type="ECO:0000313" key="2">
    <source>
        <dbReference type="Proteomes" id="UP000756346"/>
    </source>
</evidence>
<dbReference type="RefSeq" id="XP_046018824.1">
    <property type="nucleotide sequence ID" value="XM_046148523.1"/>
</dbReference>
<dbReference type="EMBL" id="JAGTJQ010000001">
    <property type="protein sequence ID" value="KAH7040769.1"/>
    <property type="molecule type" value="Genomic_DNA"/>
</dbReference>
<evidence type="ECO:0000313" key="1">
    <source>
        <dbReference type="EMBL" id="KAH7040769.1"/>
    </source>
</evidence>
<gene>
    <name evidence="1" type="ORF">B0I36DRAFT_15154</name>
</gene>
<dbReference type="AlphaFoldDB" id="A0A9P9C050"/>
<dbReference type="GeneID" id="70178069"/>
<comment type="caution">
    <text evidence="1">The sequence shown here is derived from an EMBL/GenBank/DDBJ whole genome shotgun (WGS) entry which is preliminary data.</text>
</comment>
<sequence>MGGPPWIALELDSFGSPLHHTPVHQAHSNLQLSPGLASHGRTNNSLTGLTTPPARRSSLLTYTSCPGWSPWPPGIPSSPRKIRLHLPLGGFARAVSRTALRRHRARGPETRLVFASRCYKPASMPSQQGEQNLPYPTVSSHRAFGEAACRGLLVHESLAALDWLTERIITVVQRLRARVFQLLTTSIIGSAAPVRGLAQAYVQCSRTVRAYRVSGPTVSRSLSRAGVSPTVEMR</sequence>
<protein>
    <submittedName>
        <fullName evidence="1">Uncharacterized protein</fullName>
    </submittedName>
</protein>